<dbReference type="InterPro" id="IPR011989">
    <property type="entry name" value="ARM-like"/>
</dbReference>
<dbReference type="PANTHER" id="PTHR23120:SF0">
    <property type="entry name" value="MAESTRO HEAT-LIKE REPEAT FAMILY MEMBER 1"/>
    <property type="match status" value="1"/>
</dbReference>
<evidence type="ECO:0000313" key="2">
    <source>
        <dbReference type="EMBL" id="VDP00726.1"/>
    </source>
</evidence>
<dbReference type="SUPFAM" id="SSF48371">
    <property type="entry name" value="ARM repeat"/>
    <property type="match status" value="1"/>
</dbReference>
<gene>
    <name evidence="2" type="ORF">SBAD_LOCUS3306</name>
</gene>
<keyword evidence="3" id="KW-1185">Reference proteome</keyword>
<organism evidence="4">
    <name type="scientific">Soboliphyme baturini</name>
    <dbReference type="NCBI Taxonomy" id="241478"/>
    <lineage>
        <taxon>Eukaryota</taxon>
        <taxon>Metazoa</taxon>
        <taxon>Ecdysozoa</taxon>
        <taxon>Nematoda</taxon>
        <taxon>Enoplea</taxon>
        <taxon>Dorylaimia</taxon>
        <taxon>Dioctophymatida</taxon>
        <taxon>Dioctophymatoidea</taxon>
        <taxon>Soboliphymatidae</taxon>
        <taxon>Soboliphyme</taxon>
    </lineage>
</organism>
<accession>A0A183II61</accession>
<dbReference type="InterPro" id="IPR016024">
    <property type="entry name" value="ARM-type_fold"/>
</dbReference>
<feature type="domain" description="Maestro/Maestro-like HEAT-repeats" evidence="1">
    <location>
        <begin position="254"/>
        <end position="399"/>
    </location>
</feature>
<dbReference type="GO" id="GO:0005737">
    <property type="term" value="C:cytoplasm"/>
    <property type="evidence" value="ECO:0007669"/>
    <property type="project" value="TreeGrafter"/>
</dbReference>
<sequence length="448" mass="50106">MNCEESVVETIITTFLSKFTESIPLETYAELLQAFFEISRNHLNVIMTSVCDCWQALARDSKTFSAMLEHLLELSASSHQTEKKDGGRIDAAVVLPLASTSALIEGAENEEILRRFFPELYTTLLLQCGRLVGSVFVNSAEVSSEYFLQNKPISVVVHALRTLLIRCHLDDAAALTDTLNFRRDIEDTLHYYDSVSDLSKVVTNSGAYLDSIKDILYERRLSTESTCRVVVMAVFSAFVKCCQTRTLSFAEDVIGSLLSGLTDKVLVVRKVAVRGIANIAHCEDPLFNQHSTTALLAMKSGLDDSADHKGSFTINEIAFEAMQGLSRLAARCSIDQLQPLLISIILRIRPCFEKDSAALRSVAFTLFGNLIRFGSESDFEDQVHSSLVPMLLHLGEDSDEDGRKMEFLYFPPKEISGYWPHLNIGLGKEFLKQCLICFTNPKDYMVFR</sequence>
<evidence type="ECO:0000313" key="4">
    <source>
        <dbReference type="WBParaSite" id="SBAD_0000346001-mRNA-1"/>
    </source>
</evidence>
<reference evidence="2 3" key="2">
    <citation type="submission" date="2018-11" db="EMBL/GenBank/DDBJ databases">
        <authorList>
            <consortium name="Pathogen Informatics"/>
        </authorList>
    </citation>
    <scope>NUCLEOTIDE SEQUENCE [LARGE SCALE GENOMIC DNA]</scope>
</reference>
<dbReference type="Gene3D" id="1.25.10.10">
    <property type="entry name" value="Leucine-rich Repeat Variant"/>
    <property type="match status" value="1"/>
</dbReference>
<proteinExistence type="predicted"/>
<dbReference type="Proteomes" id="UP000270296">
    <property type="component" value="Unassembled WGS sequence"/>
</dbReference>
<dbReference type="WBParaSite" id="SBAD_0000346001-mRNA-1">
    <property type="protein sequence ID" value="SBAD_0000346001-mRNA-1"/>
    <property type="gene ID" value="SBAD_0000346001"/>
</dbReference>
<evidence type="ECO:0000259" key="1">
    <source>
        <dbReference type="Pfam" id="PF23227"/>
    </source>
</evidence>
<evidence type="ECO:0000313" key="3">
    <source>
        <dbReference type="Proteomes" id="UP000270296"/>
    </source>
</evidence>
<dbReference type="AlphaFoldDB" id="A0A183II61"/>
<dbReference type="Pfam" id="PF23227">
    <property type="entry name" value="HEAT_MROH2B_C"/>
    <property type="match status" value="1"/>
</dbReference>
<dbReference type="EMBL" id="UZAM01007677">
    <property type="protein sequence ID" value="VDP00726.1"/>
    <property type="molecule type" value="Genomic_DNA"/>
</dbReference>
<dbReference type="OrthoDB" id="1884734at2759"/>
<dbReference type="InterPro" id="IPR055406">
    <property type="entry name" value="HEAT_Maestro"/>
</dbReference>
<name>A0A183II61_9BILA</name>
<dbReference type="InterPro" id="IPR045206">
    <property type="entry name" value="Maestro_heat-like_prot"/>
</dbReference>
<dbReference type="PANTHER" id="PTHR23120">
    <property type="entry name" value="MAESTRO-RELATED HEAT DOMAIN-CONTAINING"/>
    <property type="match status" value="1"/>
</dbReference>
<reference evidence="4" key="1">
    <citation type="submission" date="2016-06" db="UniProtKB">
        <authorList>
            <consortium name="WormBaseParasite"/>
        </authorList>
    </citation>
    <scope>IDENTIFICATION</scope>
</reference>
<protein>
    <submittedName>
        <fullName evidence="4">HEAT repeat-containing protein 1</fullName>
    </submittedName>
</protein>